<organism evidence="1 2">
    <name type="scientific">Sphingomonas sanguinis</name>
    <dbReference type="NCBI Taxonomy" id="33051"/>
    <lineage>
        <taxon>Bacteria</taxon>
        <taxon>Pseudomonadati</taxon>
        <taxon>Pseudomonadota</taxon>
        <taxon>Alphaproteobacteria</taxon>
        <taxon>Sphingomonadales</taxon>
        <taxon>Sphingomonadaceae</taxon>
        <taxon>Sphingomonas</taxon>
    </lineage>
</organism>
<accession>A0A147HZ22</accession>
<evidence type="ECO:0000313" key="1">
    <source>
        <dbReference type="EMBL" id="KTT70194.1"/>
    </source>
</evidence>
<evidence type="ECO:0000313" key="2">
    <source>
        <dbReference type="Proteomes" id="UP000072867"/>
    </source>
</evidence>
<dbReference type="EMBL" id="LDTD01000056">
    <property type="protein sequence ID" value="KTT70194.1"/>
    <property type="molecule type" value="Genomic_DNA"/>
</dbReference>
<gene>
    <name evidence="1" type="ORF">NS319_08530</name>
</gene>
<dbReference type="AlphaFoldDB" id="A0A147HZ22"/>
<comment type="caution">
    <text evidence="1">The sequence shown here is derived from an EMBL/GenBank/DDBJ whole genome shotgun (WGS) entry which is preliminary data.</text>
</comment>
<proteinExistence type="predicted"/>
<dbReference type="Proteomes" id="UP000072867">
    <property type="component" value="Unassembled WGS sequence"/>
</dbReference>
<reference evidence="1 2" key="1">
    <citation type="journal article" date="2016" name="Front. Microbiol.">
        <title>Genomic Resource of Rice Seed Associated Bacteria.</title>
        <authorList>
            <person name="Midha S."/>
            <person name="Bansal K."/>
            <person name="Sharma S."/>
            <person name="Kumar N."/>
            <person name="Patil P.P."/>
            <person name="Chaudhry V."/>
            <person name="Patil P.B."/>
        </authorList>
    </citation>
    <scope>NUCLEOTIDE SEQUENCE [LARGE SCALE GENOMIC DNA]</scope>
    <source>
        <strain evidence="1 2">NS319</strain>
    </source>
</reference>
<name>A0A147HZ22_9SPHN</name>
<protein>
    <submittedName>
        <fullName evidence="1">Uncharacterized protein</fullName>
    </submittedName>
</protein>
<sequence>MALACLSARATAQSYPLSASPDGWARPTSPCVYDPATKLCAPTTASAPLPVLTINRAETFQLATANTASAPVTLVGGSYILAQSCTGYGSVSLRYRGPDGAAMVAMVTKTAADSAGGTLVQLGGGAIVDVSLSGTTGCNVSLTRVPQ</sequence>
<dbReference type="PATRIC" id="fig|33051.3.peg.2842"/>